<reference evidence="1 2" key="1">
    <citation type="submission" date="2018-05" db="EMBL/GenBank/DDBJ databases">
        <title>Genomic Encyclopedia of Type Strains, Phase IV (KMG-IV): sequencing the most valuable type-strain genomes for metagenomic binning, comparative biology and taxonomic classification.</title>
        <authorList>
            <person name="Goeker M."/>
        </authorList>
    </citation>
    <scope>NUCLEOTIDE SEQUENCE [LARGE SCALE GENOMIC DNA]</scope>
    <source>
        <strain evidence="1 2">DSM 28556</strain>
    </source>
</reference>
<name>A0A2V3W265_9BACI</name>
<gene>
    <name evidence="1" type="ORF">DFR56_108164</name>
</gene>
<dbReference type="EMBL" id="QJJQ01000008">
    <property type="protein sequence ID" value="PXW86345.1"/>
    <property type="molecule type" value="Genomic_DNA"/>
</dbReference>
<comment type="caution">
    <text evidence="1">The sequence shown here is derived from an EMBL/GenBank/DDBJ whole genome shotgun (WGS) entry which is preliminary data.</text>
</comment>
<accession>A0A2V3W265</accession>
<dbReference type="Proteomes" id="UP000247978">
    <property type="component" value="Unassembled WGS sequence"/>
</dbReference>
<evidence type="ECO:0000313" key="2">
    <source>
        <dbReference type="Proteomes" id="UP000247978"/>
    </source>
</evidence>
<protein>
    <submittedName>
        <fullName evidence="1">Uncharacterized protein</fullName>
    </submittedName>
</protein>
<proteinExistence type="predicted"/>
<keyword evidence="2" id="KW-1185">Reference proteome</keyword>
<sequence length="33" mass="3836">MPRTDIAGQLGDTIKMIYMLTRSKKVTKHNHCF</sequence>
<dbReference type="AlphaFoldDB" id="A0A2V3W265"/>
<organism evidence="1 2">
    <name type="scientific">Pseudogracilibacillus auburnensis</name>
    <dbReference type="NCBI Taxonomy" id="1494959"/>
    <lineage>
        <taxon>Bacteria</taxon>
        <taxon>Bacillati</taxon>
        <taxon>Bacillota</taxon>
        <taxon>Bacilli</taxon>
        <taxon>Bacillales</taxon>
        <taxon>Bacillaceae</taxon>
        <taxon>Pseudogracilibacillus</taxon>
    </lineage>
</organism>
<evidence type="ECO:0000313" key="1">
    <source>
        <dbReference type="EMBL" id="PXW86345.1"/>
    </source>
</evidence>